<dbReference type="Pfam" id="PF04616">
    <property type="entry name" value="Glyco_hydro_43"/>
    <property type="match status" value="1"/>
</dbReference>
<dbReference type="SUPFAM" id="SSF49899">
    <property type="entry name" value="Concanavalin A-like lectins/glucanases"/>
    <property type="match status" value="1"/>
</dbReference>
<sequence>MTAERPLDRGTSDPGAGGGRMTAAGRPLDGDTSGLAVTGGRATAGTTTAATTGTTTAVPLIHNPVLPGFHPDPSILRVGEDYYLATSTFEWYPGVRLHHSRDLVHWRALGGVLTERRLLDLRGAGDSCGVWAPDLSYVDGRFYLIFTDVASFESGYWDPRNYVVSAPDINGPWSDPAPLHGRGFDPSLFHDEDGTSWLLSMSADWRPGREPFAGIEAQRFDRDAMCVVGPVRTLFSGTEVGMTEGPRIYRRQGWYYLVTAEGGTSWEHQVTVARSRTLTGPYQPDPEGPLLTSRGRPDLELQKAGHGALVATPAGEWYLAHLVGRPYTPLGDCVLGRETAIQRVDWTPQGWPRVAGAVPAVEVPGPDLPPHPWPAEPEVDEFDAPRLGVHWSTLRRPAGEDWLSLSARPGYLRIHGGQSPVGRVAPSLVARRVTSPECALETVMEFRPANFRQLAGITAYYNTRNWHYAYVSLDDDGRRVLELLSRDGGHRIAHREARVDVTGVDRLGLRVEFDGPMVRFGYDTGGGWQGLPVELDATILSDEHAAQIVPGEPEAWGFTGAFVGLWVQDLGGDGAYADFDRARFTSRE</sequence>
<comment type="caution">
    <text evidence="9">The sequence shown here is derived from an EMBL/GenBank/DDBJ whole genome shotgun (WGS) entry which is preliminary data.</text>
</comment>
<dbReference type="InterPro" id="IPR023296">
    <property type="entry name" value="Glyco_hydro_beta-prop_sf"/>
</dbReference>
<dbReference type="Gene3D" id="2.115.10.20">
    <property type="entry name" value="Glycosyl hydrolase domain, family 43"/>
    <property type="match status" value="1"/>
</dbReference>
<evidence type="ECO:0000256" key="7">
    <source>
        <dbReference type="SAM" id="MobiDB-lite"/>
    </source>
</evidence>
<dbReference type="CDD" id="cd09000">
    <property type="entry name" value="GH43_SXA-like"/>
    <property type="match status" value="1"/>
</dbReference>
<evidence type="ECO:0000256" key="3">
    <source>
        <dbReference type="ARBA" id="ARBA00023295"/>
    </source>
</evidence>
<evidence type="ECO:0000256" key="4">
    <source>
        <dbReference type="PIRSR" id="PIRSR606710-1"/>
    </source>
</evidence>
<keyword evidence="2 6" id="KW-0378">Hydrolase</keyword>
<name>A0A8J3QVP2_9ACTN</name>
<organism evidence="9 10">
    <name type="scientific">Rugosimonospora africana</name>
    <dbReference type="NCBI Taxonomy" id="556532"/>
    <lineage>
        <taxon>Bacteria</taxon>
        <taxon>Bacillati</taxon>
        <taxon>Actinomycetota</taxon>
        <taxon>Actinomycetes</taxon>
        <taxon>Micromonosporales</taxon>
        <taxon>Micromonosporaceae</taxon>
        <taxon>Rugosimonospora</taxon>
    </lineage>
</organism>
<feature type="compositionally biased region" description="Low complexity" evidence="7">
    <location>
        <begin position="38"/>
        <end position="51"/>
    </location>
</feature>
<dbReference type="EMBL" id="BONZ01000061">
    <property type="protein sequence ID" value="GIH17944.1"/>
    <property type="molecule type" value="Genomic_DNA"/>
</dbReference>
<dbReference type="GO" id="GO:0004553">
    <property type="term" value="F:hydrolase activity, hydrolyzing O-glycosyl compounds"/>
    <property type="evidence" value="ECO:0007669"/>
    <property type="project" value="InterPro"/>
</dbReference>
<feature type="site" description="Important for catalytic activity, responsible for pKa modulation of the active site Glu and correct orientation of both the proton donor and substrate" evidence="5">
    <location>
        <position position="185"/>
    </location>
</feature>
<proteinExistence type="inferred from homology"/>
<dbReference type="Pfam" id="PF17851">
    <property type="entry name" value="GH43_C2"/>
    <property type="match status" value="1"/>
</dbReference>
<feature type="compositionally biased region" description="Basic and acidic residues" evidence="7">
    <location>
        <begin position="1"/>
        <end position="11"/>
    </location>
</feature>
<evidence type="ECO:0000313" key="9">
    <source>
        <dbReference type="EMBL" id="GIH17944.1"/>
    </source>
</evidence>
<keyword evidence="3 6" id="KW-0326">Glycosidase</keyword>
<evidence type="ECO:0000313" key="10">
    <source>
        <dbReference type="Proteomes" id="UP000642748"/>
    </source>
</evidence>
<feature type="region of interest" description="Disordered" evidence="7">
    <location>
        <begin position="1"/>
        <end position="51"/>
    </location>
</feature>
<accession>A0A8J3QVP2</accession>
<evidence type="ECO:0000256" key="2">
    <source>
        <dbReference type="ARBA" id="ARBA00022801"/>
    </source>
</evidence>
<feature type="domain" description="Beta-xylosidase C-terminal Concanavalin A-like" evidence="8">
    <location>
        <begin position="380"/>
        <end position="584"/>
    </location>
</feature>
<dbReference type="InterPro" id="IPR006710">
    <property type="entry name" value="Glyco_hydro_43"/>
</dbReference>
<evidence type="ECO:0000259" key="8">
    <source>
        <dbReference type="Pfam" id="PF17851"/>
    </source>
</evidence>
<evidence type="ECO:0000256" key="1">
    <source>
        <dbReference type="ARBA" id="ARBA00009865"/>
    </source>
</evidence>
<dbReference type="GO" id="GO:0005975">
    <property type="term" value="P:carbohydrate metabolic process"/>
    <property type="evidence" value="ECO:0007669"/>
    <property type="project" value="InterPro"/>
</dbReference>
<dbReference type="InterPro" id="IPR013320">
    <property type="entry name" value="ConA-like_dom_sf"/>
</dbReference>
<reference evidence="9" key="1">
    <citation type="submission" date="2021-01" db="EMBL/GenBank/DDBJ databases">
        <title>Whole genome shotgun sequence of Rugosimonospora africana NBRC 104875.</title>
        <authorList>
            <person name="Komaki H."/>
            <person name="Tamura T."/>
        </authorList>
    </citation>
    <scope>NUCLEOTIDE SEQUENCE</scope>
    <source>
        <strain evidence="9">NBRC 104875</strain>
    </source>
</reference>
<dbReference type="Gene3D" id="2.60.120.200">
    <property type="match status" value="1"/>
</dbReference>
<dbReference type="PANTHER" id="PTHR42812:SF12">
    <property type="entry name" value="BETA-XYLOSIDASE-RELATED"/>
    <property type="match status" value="1"/>
</dbReference>
<dbReference type="Proteomes" id="UP000642748">
    <property type="component" value="Unassembled WGS sequence"/>
</dbReference>
<gene>
    <name evidence="9" type="ORF">Raf01_61160</name>
</gene>
<feature type="active site" description="Proton acceptor" evidence="4">
    <location>
        <position position="72"/>
    </location>
</feature>
<dbReference type="PANTHER" id="PTHR42812">
    <property type="entry name" value="BETA-XYLOSIDASE"/>
    <property type="match status" value="1"/>
</dbReference>
<evidence type="ECO:0000256" key="6">
    <source>
        <dbReference type="RuleBase" id="RU361187"/>
    </source>
</evidence>
<dbReference type="SUPFAM" id="SSF75005">
    <property type="entry name" value="Arabinanase/levansucrase/invertase"/>
    <property type="match status" value="1"/>
</dbReference>
<evidence type="ECO:0000256" key="5">
    <source>
        <dbReference type="PIRSR" id="PIRSR606710-2"/>
    </source>
</evidence>
<keyword evidence="10" id="KW-1185">Reference proteome</keyword>
<dbReference type="AlphaFoldDB" id="A0A8J3QVP2"/>
<protein>
    <submittedName>
        <fullName evidence="9">Xylan 1,4-beta-xylosidase</fullName>
    </submittedName>
</protein>
<dbReference type="InterPro" id="IPR041542">
    <property type="entry name" value="GH43_C2"/>
</dbReference>
<feature type="active site" description="Proton donor" evidence="4">
    <location>
        <position position="244"/>
    </location>
</feature>
<comment type="similarity">
    <text evidence="1 6">Belongs to the glycosyl hydrolase 43 family.</text>
</comment>
<dbReference type="InterPro" id="IPR051795">
    <property type="entry name" value="Glycosyl_Hydrlase_43"/>
</dbReference>